<name>A0A922IDS2_DERFA</name>
<protein>
    <submittedName>
        <fullName evidence="2">Uncharacterized protein</fullName>
    </submittedName>
</protein>
<keyword evidence="3" id="KW-1185">Reference proteome</keyword>
<reference evidence="1" key="3">
    <citation type="journal article" date="2021" name="World Allergy Organ. J.">
        <title>Chromosome-level assembly of Dermatophagoides farinae genome and transcriptome reveals two novel allergens Der f 37 and Der f 39.</title>
        <authorList>
            <person name="Chen J."/>
            <person name="Cai Z."/>
            <person name="Fan D."/>
            <person name="Hu J."/>
            <person name="Hou Y."/>
            <person name="He Y."/>
            <person name="Zhang Z."/>
            <person name="Zhao Z."/>
            <person name="Gao P."/>
            <person name="Hu W."/>
            <person name="Sun J."/>
            <person name="Li J."/>
            <person name="Ji K."/>
        </authorList>
    </citation>
    <scope>NUCLEOTIDE SEQUENCE</scope>
    <source>
        <strain evidence="1">JKM2019</strain>
    </source>
</reference>
<evidence type="ECO:0000313" key="3">
    <source>
        <dbReference type="Proteomes" id="UP000790347"/>
    </source>
</evidence>
<dbReference type="AlphaFoldDB" id="A0A922IDS2"/>
<evidence type="ECO:0000313" key="1">
    <source>
        <dbReference type="EMBL" id="KAH7642147.1"/>
    </source>
</evidence>
<reference evidence="1" key="2">
    <citation type="submission" date="2020-06" db="EMBL/GenBank/DDBJ databases">
        <authorList>
            <person name="Ji K."/>
            <person name="Li J."/>
        </authorList>
    </citation>
    <scope>NUCLEOTIDE SEQUENCE</scope>
    <source>
        <strain evidence="1">JKM2019</strain>
        <tissue evidence="1">Whole body</tissue>
    </source>
</reference>
<dbReference type="Proteomes" id="UP000790347">
    <property type="component" value="Unassembled WGS sequence"/>
</dbReference>
<dbReference type="EMBL" id="ASGP02000001">
    <property type="protein sequence ID" value="KAH9529295.1"/>
    <property type="molecule type" value="Genomic_DNA"/>
</dbReference>
<gene>
    <name evidence="2" type="ORF">DERF_003186</name>
    <name evidence="1" type="ORF">HUG17_5192</name>
</gene>
<organism evidence="2 3">
    <name type="scientific">Dermatophagoides farinae</name>
    <name type="common">American house dust mite</name>
    <dbReference type="NCBI Taxonomy" id="6954"/>
    <lineage>
        <taxon>Eukaryota</taxon>
        <taxon>Metazoa</taxon>
        <taxon>Ecdysozoa</taxon>
        <taxon>Arthropoda</taxon>
        <taxon>Chelicerata</taxon>
        <taxon>Arachnida</taxon>
        <taxon>Acari</taxon>
        <taxon>Acariformes</taxon>
        <taxon>Sarcoptiformes</taxon>
        <taxon>Astigmata</taxon>
        <taxon>Psoroptidia</taxon>
        <taxon>Analgoidea</taxon>
        <taxon>Pyroglyphidae</taxon>
        <taxon>Dermatophagoidinae</taxon>
        <taxon>Dermatophagoides</taxon>
    </lineage>
</organism>
<reference evidence="2" key="4">
    <citation type="journal article" date="2022" name="Res Sq">
        <title>Comparative Genomics Reveals Insights into the Divergent Evolution of Astigmatic Mites and Household Pest Adaptations.</title>
        <authorList>
            <person name="Xiong Q."/>
            <person name="Wan A.T.-Y."/>
            <person name="Liu X.-Y."/>
            <person name="Fung C.S.-H."/>
            <person name="Xiao X."/>
            <person name="Malainual N."/>
            <person name="Hou J."/>
            <person name="Wang L."/>
            <person name="Wang M."/>
            <person name="Yang K."/>
            <person name="Cui Y."/>
            <person name="Leung E."/>
            <person name="Nong W."/>
            <person name="Shin S.-K."/>
            <person name="Au S."/>
            <person name="Jeong K.Y."/>
            <person name="Chew F.T."/>
            <person name="Hui J."/>
            <person name="Leung T.F."/>
            <person name="Tungtrongchitr A."/>
            <person name="Zhong N."/>
            <person name="Liu Z."/>
            <person name="Tsui S."/>
        </authorList>
    </citation>
    <scope>NUCLEOTIDE SEQUENCE</scope>
    <source>
        <strain evidence="2">Derf</strain>
        <tissue evidence="2">Whole organism</tissue>
    </source>
</reference>
<proteinExistence type="predicted"/>
<accession>A0A922IDS2</accession>
<comment type="caution">
    <text evidence="2">The sequence shown here is derived from an EMBL/GenBank/DDBJ whole genome shotgun (WGS) entry which is preliminary data.</text>
</comment>
<dbReference type="Proteomes" id="UP000828236">
    <property type="component" value="Unassembled WGS sequence"/>
</dbReference>
<evidence type="ECO:0000313" key="2">
    <source>
        <dbReference type="EMBL" id="KAH9529295.1"/>
    </source>
</evidence>
<dbReference type="EMBL" id="SDOV01000004">
    <property type="protein sequence ID" value="KAH7642147.1"/>
    <property type="molecule type" value="Genomic_DNA"/>
</dbReference>
<reference evidence="2" key="1">
    <citation type="submission" date="2013-05" db="EMBL/GenBank/DDBJ databases">
        <authorList>
            <person name="Yim A.K.Y."/>
            <person name="Chan T.F."/>
            <person name="Ji K.M."/>
            <person name="Liu X.Y."/>
            <person name="Zhou J.W."/>
            <person name="Li R.Q."/>
            <person name="Yang K.Y."/>
            <person name="Li J."/>
            <person name="Li M."/>
            <person name="Law P.T.W."/>
            <person name="Wu Y.L."/>
            <person name="Cai Z.L."/>
            <person name="Qin H."/>
            <person name="Bao Y."/>
            <person name="Leung R.K.K."/>
            <person name="Ng P.K.S."/>
            <person name="Zou J."/>
            <person name="Zhong X.J."/>
            <person name="Ran P.X."/>
            <person name="Zhong N.S."/>
            <person name="Liu Z.G."/>
            <person name="Tsui S.K.W."/>
        </authorList>
    </citation>
    <scope>NUCLEOTIDE SEQUENCE</scope>
    <source>
        <strain evidence="2">Derf</strain>
        <tissue evidence="2">Whole organism</tissue>
    </source>
</reference>
<sequence length="125" mass="14654">MKNHYCQIKLSENSPTITLVYLPNLNLYVITDAKGFGQHWIRVSYCQKVYDTKLLLGIDADDYMTSIARHFAEPIIKYKLSTIQDPLIMVKEIVLTLSISLRDKDPKHIKMICEEFAKYFQEKHE</sequence>